<reference evidence="1 3" key="1">
    <citation type="journal article" date="2015" name="Biotechnol. Bioeng.">
        <title>Genome sequence and phenotypic characterization of Caulobacter segnis.</title>
        <authorList>
            <person name="Patel S."/>
            <person name="Fletcher B."/>
            <person name="Scott D.C."/>
            <person name="Ely B."/>
        </authorList>
    </citation>
    <scope>NUCLEOTIDE SEQUENCE [LARGE SCALE GENOMIC DNA]</scope>
    <source>
        <strain evidence="1 3">PS02</strain>
    </source>
</reference>
<dbReference type="RefSeq" id="WP_192847924.1">
    <property type="nucleotide sequence ID" value="NZ_LITQ01000026.1"/>
</dbReference>
<accession>A0A166RXJ5</accession>
<evidence type="ECO:0000313" key="1">
    <source>
        <dbReference type="EMBL" id="OAA91333.1"/>
    </source>
</evidence>
<reference evidence="2 4" key="2">
    <citation type="journal article" date="2016" name="Front. Microbiol.">
        <title>Industrial Acetogenic Biocatalysts: A Comparative Metabolic and Genomic Analysis.</title>
        <authorList>
            <person name="Bengelsdorf F."/>
            <person name="Poehlein A."/>
            <person name="Sonja S."/>
            <person name="Erz C."/>
            <person name="Hummel T."/>
            <person name="Hoffmeister S."/>
            <person name="Daniel R."/>
            <person name="Durre P."/>
        </authorList>
    </citation>
    <scope>NUCLEOTIDE SEQUENCE [LARGE SCALE GENOMIC DNA]</scope>
    <source>
        <strain evidence="2 4">PTA-10522</strain>
    </source>
</reference>
<comment type="caution">
    <text evidence="1">The sequence shown here is derived from an EMBL/GenBank/DDBJ whole genome shotgun (WGS) entry which is preliminary data.</text>
</comment>
<dbReference type="Proteomes" id="UP000077384">
    <property type="component" value="Unassembled WGS sequence"/>
</dbReference>
<dbReference type="AlphaFoldDB" id="A0A166RXJ5"/>
<dbReference type="PATRIC" id="fig|1705578.3.peg.1994"/>
<dbReference type="EMBL" id="LITQ01000026">
    <property type="protein sequence ID" value="OAA91333.1"/>
    <property type="molecule type" value="Genomic_DNA"/>
</dbReference>
<sequence>MLRITVSFKKTNRDMKLYTYVNALEEKSDFVKDAIEHYIKYLEEKKKTDEKS</sequence>
<protein>
    <submittedName>
        <fullName evidence="1">Uncharacterized protein</fullName>
    </submittedName>
</protein>
<gene>
    <name evidence="2" type="ORF">CLCOS_21010</name>
    <name evidence="1" type="ORF">WX73_01743</name>
</gene>
<name>A0A166RXJ5_9CLOT</name>
<keyword evidence="4" id="KW-1185">Reference proteome</keyword>
<evidence type="ECO:0000313" key="4">
    <source>
        <dbReference type="Proteomes" id="UP000093694"/>
    </source>
</evidence>
<dbReference type="Proteomes" id="UP000093694">
    <property type="component" value="Unassembled WGS sequence"/>
</dbReference>
<dbReference type="EMBL" id="LROR01000049">
    <property type="protein sequence ID" value="OBR93965.1"/>
    <property type="molecule type" value="Genomic_DNA"/>
</dbReference>
<evidence type="ECO:0000313" key="3">
    <source>
        <dbReference type="Proteomes" id="UP000077384"/>
    </source>
</evidence>
<evidence type="ECO:0000313" key="2">
    <source>
        <dbReference type="EMBL" id="OBR93965.1"/>
    </source>
</evidence>
<organism evidence="1 3">
    <name type="scientific">Clostridium coskatii</name>
    <dbReference type="NCBI Taxonomy" id="1705578"/>
    <lineage>
        <taxon>Bacteria</taxon>
        <taxon>Bacillati</taxon>
        <taxon>Bacillota</taxon>
        <taxon>Clostridia</taxon>
        <taxon>Eubacteriales</taxon>
        <taxon>Clostridiaceae</taxon>
        <taxon>Clostridium</taxon>
    </lineage>
</organism>
<proteinExistence type="predicted"/>